<dbReference type="EMBL" id="WHPC01000080">
    <property type="protein sequence ID" value="MPV38427.1"/>
    <property type="molecule type" value="Genomic_DNA"/>
</dbReference>
<feature type="transmembrane region" description="Helical" evidence="7">
    <location>
        <begin position="577"/>
        <end position="597"/>
    </location>
</feature>
<feature type="transmembrane region" description="Helical" evidence="7">
    <location>
        <begin position="458"/>
        <end position="475"/>
    </location>
</feature>
<evidence type="ECO:0000256" key="6">
    <source>
        <dbReference type="ARBA" id="ARBA00023136"/>
    </source>
</evidence>
<reference evidence="9 10" key="1">
    <citation type="submission" date="2019-10" db="EMBL/GenBank/DDBJ databases">
        <title>Georgenia wutianyii sp. nov. and Georgenia yuyongxinii sp. nov. isolated from plateau pika (Ochotona curzoniae) in the Qinghai-Tibet plateau of China.</title>
        <authorList>
            <person name="Tian Z."/>
        </authorList>
    </citation>
    <scope>NUCLEOTIDE SEQUENCE [LARGE SCALE GENOMIC DNA]</scope>
    <source>
        <strain evidence="9 10">JCM 19765</strain>
    </source>
</reference>
<keyword evidence="10" id="KW-1185">Reference proteome</keyword>
<organism evidence="9 10">
    <name type="scientific">Georgenia subflava</name>
    <dbReference type="NCBI Taxonomy" id="1622177"/>
    <lineage>
        <taxon>Bacteria</taxon>
        <taxon>Bacillati</taxon>
        <taxon>Actinomycetota</taxon>
        <taxon>Actinomycetes</taxon>
        <taxon>Micrococcales</taxon>
        <taxon>Bogoriellaceae</taxon>
        <taxon>Georgenia</taxon>
    </lineage>
</organism>
<dbReference type="InterPro" id="IPR036721">
    <property type="entry name" value="RCK_C_sf"/>
</dbReference>
<feature type="transmembrane region" description="Helical" evidence="7">
    <location>
        <begin position="29"/>
        <end position="51"/>
    </location>
</feature>
<evidence type="ECO:0000313" key="9">
    <source>
        <dbReference type="EMBL" id="MPV38427.1"/>
    </source>
</evidence>
<feature type="transmembrane region" description="Helical" evidence="7">
    <location>
        <begin position="511"/>
        <end position="530"/>
    </location>
</feature>
<dbReference type="InterPro" id="IPR006037">
    <property type="entry name" value="RCK_C"/>
</dbReference>
<evidence type="ECO:0000256" key="1">
    <source>
        <dbReference type="ARBA" id="ARBA00004141"/>
    </source>
</evidence>
<comment type="caution">
    <text evidence="9">The sequence shown here is derived from an EMBL/GenBank/DDBJ whole genome shotgun (WGS) entry which is preliminary data.</text>
</comment>
<dbReference type="PANTHER" id="PTHR43652">
    <property type="entry name" value="BASIC AMINO ACID ANTIPORTER YFCC-RELATED"/>
    <property type="match status" value="1"/>
</dbReference>
<dbReference type="InterPro" id="IPR051679">
    <property type="entry name" value="DASS-Related_Transporters"/>
</dbReference>
<feature type="domain" description="RCK C-terminal" evidence="8">
    <location>
        <begin position="218"/>
        <end position="297"/>
    </location>
</feature>
<gene>
    <name evidence="9" type="ORF">GB881_15510</name>
</gene>
<evidence type="ECO:0000256" key="3">
    <source>
        <dbReference type="ARBA" id="ARBA00022692"/>
    </source>
</evidence>
<dbReference type="GO" id="GO:0006813">
    <property type="term" value="P:potassium ion transport"/>
    <property type="evidence" value="ECO:0007669"/>
    <property type="project" value="InterPro"/>
</dbReference>
<sequence length="599" mass="60822">MTLDPAVTSLLVLAAAVAVFVWNRLPVGVVAVLTALALYATGLLDAGQALGGFGDPVVLFVAGLFVVSEGLDATGVTTWAGQAITGRAGTGRSALLVAVMVLAAVLTAFISPNGSVAALLPMVVVMAVRNGHAPGHMLLPLAFAAHAGSLLALSGSPVNVIVSDALADAGRGRFGYFSFAAVGLPLLVVTVILAVTVGPRLLPVRAGAAPTDLSGHARTLAGHYTAGSDVFRLLVGLGSSLTGTTVRDLSLEGARLVGVQTAAGGSATEGHRLADDDALVLAGPRAAVEEFAAAHDLAMGPGPVRPGPDDLLRREAGVVEVVVPPRSPLVGETVFPGMVRLGEITVLAVQHLGRDRGARPTRLTEGDALLLHGRWSAIDTLVDDRDILVVDAPSELRRQAVPLGLRAAEAVAVLAVMVVLLVTEAVPPAVASLGAAAAMVLLRVVSPHQAYRSVSWETVVLLGGLIPLSTAIQSTGAADLIAGHLIGAVGQGSPYLLLTALFVLTAALGQVVSNTATVLIVVPIAVVAALESGTAVEPVLMTVAVAGASSFLTPIATPANMMVMAPGGYRFGDYWRFGLPVLVAWLGVALLVIPLVWPL</sequence>
<dbReference type="Gene3D" id="3.30.70.1450">
    <property type="entry name" value="Regulator of K+ conductance, C-terminal domain"/>
    <property type="match status" value="1"/>
</dbReference>
<evidence type="ECO:0000313" key="10">
    <source>
        <dbReference type="Proteomes" id="UP000437709"/>
    </source>
</evidence>
<feature type="domain" description="RCK C-terminal" evidence="8">
    <location>
        <begin position="306"/>
        <end position="387"/>
    </location>
</feature>
<feature type="transmembrane region" description="Helical" evidence="7">
    <location>
        <begin position="174"/>
        <end position="195"/>
    </location>
</feature>
<feature type="transmembrane region" description="Helical" evidence="7">
    <location>
        <begin position="57"/>
        <end position="81"/>
    </location>
</feature>
<comment type="subcellular location">
    <subcellularLocation>
        <location evidence="1">Membrane</location>
        <topology evidence="1">Multi-pass membrane protein</topology>
    </subcellularLocation>
</comment>
<protein>
    <submittedName>
        <fullName evidence="9">SLC13 family permease</fullName>
    </submittedName>
</protein>
<feature type="transmembrane region" description="Helical" evidence="7">
    <location>
        <begin position="536"/>
        <end position="556"/>
    </location>
</feature>
<dbReference type="GO" id="GO:0008324">
    <property type="term" value="F:monoatomic cation transmembrane transporter activity"/>
    <property type="evidence" value="ECO:0007669"/>
    <property type="project" value="InterPro"/>
</dbReference>
<feature type="transmembrane region" description="Helical" evidence="7">
    <location>
        <begin position="139"/>
        <end position="162"/>
    </location>
</feature>
<evidence type="ECO:0000256" key="7">
    <source>
        <dbReference type="SAM" id="Phobius"/>
    </source>
</evidence>
<feature type="transmembrane region" description="Helical" evidence="7">
    <location>
        <begin position="403"/>
        <end position="423"/>
    </location>
</feature>
<evidence type="ECO:0000256" key="4">
    <source>
        <dbReference type="ARBA" id="ARBA00022737"/>
    </source>
</evidence>
<proteinExistence type="predicted"/>
<feature type="transmembrane region" description="Helical" evidence="7">
    <location>
        <begin position="6"/>
        <end position="22"/>
    </location>
</feature>
<dbReference type="GO" id="GO:0005886">
    <property type="term" value="C:plasma membrane"/>
    <property type="evidence" value="ECO:0007669"/>
    <property type="project" value="TreeGrafter"/>
</dbReference>
<dbReference type="InterPro" id="IPR004680">
    <property type="entry name" value="Cit_transptr-like_dom"/>
</dbReference>
<dbReference type="PROSITE" id="PS51202">
    <property type="entry name" value="RCK_C"/>
    <property type="match status" value="2"/>
</dbReference>
<dbReference type="Proteomes" id="UP000437709">
    <property type="component" value="Unassembled WGS sequence"/>
</dbReference>
<accession>A0A6N7ENI2</accession>
<dbReference type="RefSeq" id="WP_152193527.1">
    <property type="nucleotide sequence ID" value="NZ_VUKD01000001.1"/>
</dbReference>
<dbReference type="OrthoDB" id="9809303at2"/>
<feature type="transmembrane region" description="Helical" evidence="7">
    <location>
        <begin position="93"/>
        <end position="110"/>
    </location>
</feature>
<feature type="transmembrane region" description="Helical" evidence="7">
    <location>
        <begin position="481"/>
        <end position="504"/>
    </location>
</feature>
<keyword evidence="2" id="KW-0813">Transport</keyword>
<keyword evidence="3 7" id="KW-0812">Transmembrane</keyword>
<dbReference type="PANTHER" id="PTHR43652:SF1">
    <property type="entry name" value="RESPONSE REGULATOR"/>
    <property type="match status" value="1"/>
</dbReference>
<keyword evidence="5 7" id="KW-1133">Transmembrane helix</keyword>
<dbReference type="Pfam" id="PF03600">
    <property type="entry name" value="CitMHS"/>
    <property type="match status" value="1"/>
</dbReference>
<name>A0A6N7ENI2_9MICO</name>
<keyword evidence="6 7" id="KW-0472">Membrane</keyword>
<evidence type="ECO:0000256" key="2">
    <source>
        <dbReference type="ARBA" id="ARBA00022448"/>
    </source>
</evidence>
<keyword evidence="4" id="KW-0677">Repeat</keyword>
<evidence type="ECO:0000256" key="5">
    <source>
        <dbReference type="ARBA" id="ARBA00022989"/>
    </source>
</evidence>
<evidence type="ECO:0000259" key="8">
    <source>
        <dbReference type="PROSITE" id="PS51202"/>
    </source>
</evidence>
<dbReference type="SUPFAM" id="SSF116726">
    <property type="entry name" value="TrkA C-terminal domain-like"/>
    <property type="match status" value="1"/>
</dbReference>
<dbReference type="AlphaFoldDB" id="A0A6N7ENI2"/>